<dbReference type="PANTHER" id="PTHR34094">
    <property type="match status" value="1"/>
</dbReference>
<keyword evidence="1" id="KW-0472">Membrane</keyword>
<dbReference type="Proteomes" id="UP000608420">
    <property type="component" value="Unassembled WGS sequence"/>
</dbReference>
<feature type="domain" description="DUF4097" evidence="2">
    <location>
        <begin position="400"/>
        <end position="631"/>
    </location>
</feature>
<feature type="transmembrane region" description="Helical" evidence="1">
    <location>
        <begin position="288"/>
        <end position="308"/>
    </location>
</feature>
<dbReference type="EMBL" id="BMIW01000046">
    <property type="protein sequence ID" value="GGG16849.1"/>
    <property type="molecule type" value="Genomic_DNA"/>
</dbReference>
<evidence type="ECO:0000313" key="3">
    <source>
        <dbReference type="EMBL" id="GGG16849.1"/>
    </source>
</evidence>
<proteinExistence type="predicted"/>
<feature type="transmembrane region" description="Helical" evidence="1">
    <location>
        <begin position="257"/>
        <end position="276"/>
    </location>
</feature>
<evidence type="ECO:0000313" key="4">
    <source>
        <dbReference type="Proteomes" id="UP000608420"/>
    </source>
</evidence>
<dbReference type="Pfam" id="PF13349">
    <property type="entry name" value="DUF4097"/>
    <property type="match status" value="1"/>
</dbReference>
<feature type="transmembrane region" description="Helical" evidence="1">
    <location>
        <begin position="61"/>
        <end position="78"/>
    </location>
</feature>
<keyword evidence="4" id="KW-1185">Reference proteome</keyword>
<feature type="transmembrane region" description="Helical" evidence="1">
    <location>
        <begin position="196"/>
        <end position="215"/>
    </location>
</feature>
<feature type="transmembrane region" description="Helical" evidence="1">
    <location>
        <begin position="227"/>
        <end position="245"/>
    </location>
</feature>
<feature type="transmembrane region" description="Helical" evidence="1">
    <location>
        <begin position="108"/>
        <end position="129"/>
    </location>
</feature>
<keyword evidence="1" id="KW-1133">Transmembrane helix</keyword>
<sequence length="638" mass="69924">MKSGLCKVKLLQITGAVRSVTMNLRGEEMIEMEPSNPLIQPEEPVQVHPKGYQPRRRKRKFIACLLSALFPGFGHLYLRKFVKGSLFIDFFLIDVALLVYFSSVRMGINLPLLLVLGLLVPVVYFYSIYDVLQTTDFVNANLKRNESGAGAEPAGAADDMGSEVGALSGIILISGGMVAFILRMKPVWLEGLFQQYGSYAVSVVLLVTGLIWMIREGRRRSIRTGRFSAAILLMTVAVIMLVDIRSGQDYMLLLLKWWPLLLVICGAELILTLAWWSRKRVLRPLRRLRVDFKGLVLSVFIAASVFAITQQDHYMHLWNRVSLDLASAGAEFSGEAGYRQDKRDIEIPIDLDTDKIVLNGVNGDIDVKSAEINEVIVKSTVWVDQLSTEEARDIADDTSITVKEGGNLDLSVQDHTYGESGRRHPRVNITVIVPQNRFLDLDISTTSGSITLTGLQAMNQFKLQTGGGSFKFWNIVGDISARTLNGGAELSRIFGNVHVDTQGGNLKARGIAGDVALSTMVGNISLFNSQGNIDVSTKNGNIQVDIVPEKLKAESLNGKIQISSAMVGGDWNVYSAVGEINLALPETGDYMIIGSSGYGNITSSLPFMVNGKEISGTVGMGEHVIQVEGNSDLFVNTR</sequence>
<comment type="caution">
    <text evidence="3">The sequence shown here is derived from an EMBL/GenBank/DDBJ whole genome shotgun (WGS) entry which is preliminary data.</text>
</comment>
<reference evidence="4" key="1">
    <citation type="journal article" date="2019" name="Int. J. Syst. Evol. Microbiol.">
        <title>The Global Catalogue of Microorganisms (GCM) 10K type strain sequencing project: providing services to taxonomists for standard genome sequencing and annotation.</title>
        <authorList>
            <consortium name="The Broad Institute Genomics Platform"/>
            <consortium name="The Broad Institute Genome Sequencing Center for Infectious Disease"/>
            <person name="Wu L."/>
            <person name="Ma J."/>
        </authorList>
    </citation>
    <scope>NUCLEOTIDE SEQUENCE [LARGE SCALE GENOMIC DNA]</scope>
    <source>
        <strain evidence="4">CGMCC 1.15420</strain>
    </source>
</reference>
<evidence type="ECO:0000259" key="2">
    <source>
        <dbReference type="Pfam" id="PF13349"/>
    </source>
</evidence>
<keyword evidence="1" id="KW-0812">Transmembrane</keyword>
<evidence type="ECO:0000256" key="1">
    <source>
        <dbReference type="SAM" id="Phobius"/>
    </source>
</evidence>
<accession>A0ABQ1W8T2</accession>
<protein>
    <recommendedName>
        <fullName evidence="2">DUF4097 domain-containing protein</fullName>
    </recommendedName>
</protein>
<dbReference type="PANTHER" id="PTHR34094:SF1">
    <property type="entry name" value="PROTEIN FAM185A"/>
    <property type="match status" value="1"/>
</dbReference>
<dbReference type="InterPro" id="IPR025164">
    <property type="entry name" value="Toastrack_DUF4097"/>
</dbReference>
<gene>
    <name evidence="3" type="ORF">GCM10010913_43610</name>
</gene>
<name>A0ABQ1W8T2_9BACL</name>
<organism evidence="3 4">
    <name type="scientific">Paenibacillus aceti</name>
    <dbReference type="NCBI Taxonomy" id="1820010"/>
    <lineage>
        <taxon>Bacteria</taxon>
        <taxon>Bacillati</taxon>
        <taxon>Bacillota</taxon>
        <taxon>Bacilli</taxon>
        <taxon>Bacillales</taxon>
        <taxon>Paenibacillaceae</taxon>
        <taxon>Paenibacillus</taxon>
    </lineage>
</organism>